<gene>
    <name evidence="10" type="ORF">GCM10017056_43220</name>
</gene>
<protein>
    <submittedName>
        <fullName evidence="10">ABC transporter permease</fullName>
    </submittedName>
</protein>
<keyword evidence="11" id="KW-1185">Reference proteome</keyword>
<evidence type="ECO:0000313" key="11">
    <source>
        <dbReference type="Proteomes" id="UP000626220"/>
    </source>
</evidence>
<feature type="transmembrane region" description="Helical" evidence="8">
    <location>
        <begin position="293"/>
        <end position="312"/>
    </location>
</feature>
<evidence type="ECO:0000256" key="8">
    <source>
        <dbReference type="SAM" id="Phobius"/>
    </source>
</evidence>
<feature type="transmembrane region" description="Helical" evidence="8">
    <location>
        <begin position="184"/>
        <end position="205"/>
    </location>
</feature>
<evidence type="ECO:0000256" key="6">
    <source>
        <dbReference type="ARBA" id="ARBA00022989"/>
    </source>
</evidence>
<keyword evidence="4" id="KW-0997">Cell inner membrane</keyword>
<evidence type="ECO:0000256" key="1">
    <source>
        <dbReference type="ARBA" id="ARBA00004651"/>
    </source>
</evidence>
<dbReference type="InterPro" id="IPR011042">
    <property type="entry name" value="6-blade_b-propeller_TolB-like"/>
</dbReference>
<feature type="domain" description="Strictosidine synthase conserved region" evidence="9">
    <location>
        <begin position="481"/>
        <end position="567"/>
    </location>
</feature>
<evidence type="ECO:0000256" key="4">
    <source>
        <dbReference type="ARBA" id="ARBA00022519"/>
    </source>
</evidence>
<dbReference type="Pfam" id="PF20067">
    <property type="entry name" value="SSL_N"/>
    <property type="match status" value="1"/>
</dbReference>
<comment type="subcellular location">
    <subcellularLocation>
        <location evidence="1">Cell membrane</location>
        <topology evidence="1">Multi-pass membrane protein</topology>
    </subcellularLocation>
</comment>
<feature type="transmembrane region" description="Helical" evidence="8">
    <location>
        <begin position="235"/>
        <end position="254"/>
    </location>
</feature>
<feature type="transmembrane region" description="Helical" evidence="8">
    <location>
        <begin position="140"/>
        <end position="164"/>
    </location>
</feature>
<accession>A0A8J3H1Z9</accession>
<feature type="transmembrane region" description="Helical" evidence="8">
    <location>
        <begin position="33"/>
        <end position="57"/>
    </location>
</feature>
<dbReference type="RefSeq" id="WP_189682207.1">
    <property type="nucleotide sequence ID" value="NZ_BNCJ01000019.1"/>
</dbReference>
<keyword evidence="7 8" id="KW-0472">Membrane</keyword>
<feature type="transmembrane region" description="Helical" evidence="8">
    <location>
        <begin position="109"/>
        <end position="128"/>
    </location>
</feature>
<evidence type="ECO:0000256" key="7">
    <source>
        <dbReference type="ARBA" id="ARBA00023136"/>
    </source>
</evidence>
<evidence type="ECO:0000256" key="3">
    <source>
        <dbReference type="ARBA" id="ARBA00022475"/>
    </source>
</evidence>
<dbReference type="AlphaFoldDB" id="A0A8J3H1Z9"/>
<comment type="caution">
    <text evidence="10">The sequence shown here is derived from an EMBL/GenBank/DDBJ whole genome shotgun (WGS) entry which is preliminary data.</text>
</comment>
<dbReference type="SUPFAM" id="SSF63829">
    <property type="entry name" value="Calcium-dependent phosphotriesterase"/>
    <property type="match status" value="1"/>
</dbReference>
<dbReference type="InterPro" id="IPR001851">
    <property type="entry name" value="ABC_transp_permease"/>
</dbReference>
<reference evidence="10" key="1">
    <citation type="journal article" date="2014" name="Int. J. Syst. Evol. Microbiol.">
        <title>Complete genome sequence of Corynebacterium casei LMG S-19264T (=DSM 44701T), isolated from a smear-ripened cheese.</title>
        <authorList>
            <consortium name="US DOE Joint Genome Institute (JGI-PGF)"/>
            <person name="Walter F."/>
            <person name="Albersmeier A."/>
            <person name="Kalinowski J."/>
            <person name="Ruckert C."/>
        </authorList>
    </citation>
    <scope>NUCLEOTIDE SEQUENCE</scope>
    <source>
        <strain evidence="10">KCTC 42650</strain>
    </source>
</reference>
<evidence type="ECO:0000256" key="2">
    <source>
        <dbReference type="ARBA" id="ARBA00022448"/>
    </source>
</evidence>
<organism evidence="10 11">
    <name type="scientific">Seohaeicola zhoushanensis</name>
    <dbReference type="NCBI Taxonomy" id="1569283"/>
    <lineage>
        <taxon>Bacteria</taxon>
        <taxon>Pseudomonadati</taxon>
        <taxon>Pseudomonadota</taxon>
        <taxon>Alphaproteobacteria</taxon>
        <taxon>Rhodobacterales</taxon>
        <taxon>Roseobacteraceae</taxon>
        <taxon>Seohaeicola</taxon>
    </lineage>
</organism>
<dbReference type="PANTHER" id="PTHR32196:SF21">
    <property type="entry name" value="ABC TRANSPORTER PERMEASE PROTEIN YPHD-RELATED"/>
    <property type="match status" value="1"/>
</dbReference>
<reference evidence="10" key="2">
    <citation type="submission" date="2020-09" db="EMBL/GenBank/DDBJ databases">
        <authorList>
            <person name="Sun Q."/>
            <person name="Kim S."/>
        </authorList>
    </citation>
    <scope>NUCLEOTIDE SEQUENCE</scope>
    <source>
        <strain evidence="10">KCTC 42650</strain>
    </source>
</reference>
<dbReference type="Proteomes" id="UP000626220">
    <property type="component" value="Unassembled WGS sequence"/>
</dbReference>
<keyword evidence="2" id="KW-0813">Transport</keyword>
<sequence>MSQPSEFYSRWRYRLFPDHIVGEVLSKNWIDNAIPFLILIASVAFFSVFIQDLFAPYSLIDNGRQIGELLLVVFGMTIVMMAGGIDLSVGATFALATFCSLGMFNYFELPLAVVVVLTLLLGALIGALNGALIGFLRLRAFLTTLVTLIMVRATFDTLVLNYQVEVSMAMRFSDAWDFIGDGDVLGIPFSFLLAAIVGIFAHVMLTRLGIGWRIQAVGGSRRSAFNAGISVRKTVFYTYVMSGTLAAAAGVLYASRLGAAGSDTGLGLEVSALTAAVLGGVSLGGGRGSIAKALLGSLIVIIIQSSLVRLGLRTGANTLVLGILLLVAVAIDVKWLKNRLKVLAKVYVSPGYFRLPDIGRIGSSSPYADNNRLADVDLIGLEEIEGPEDVILDEDDNLYCGSRHGDVIRFFSPDHKRWEVYGHIGGHPLGMAFDAQGNLNVCVSGMGLYQITPDKEVRKLTDETNRSLLSVIDDSRMRFADDLDIAPDGKIYFSEATIRFNTDEWMIDALESRGNGRIICYDPAADTTRTILPKLMFPNGICVSHDGQSILYAETWPCRISRYWLAGPRKGEVELVMPDLPGYPDNINRSSDGHYWCAFVGMRAPAFDLAMRMPSFRKKMVDRIPHDEWLYPNMNAGCVIKFDETGKVLECLWDSKGVNHPMITSMREHKGYLYLGGSLNNRIGKWKIPGADPDWTGVSSYWRAT</sequence>
<dbReference type="EMBL" id="BNCJ01000019">
    <property type="protein sequence ID" value="GHF67332.1"/>
    <property type="molecule type" value="Genomic_DNA"/>
</dbReference>
<evidence type="ECO:0000259" key="9">
    <source>
        <dbReference type="Pfam" id="PF03088"/>
    </source>
</evidence>
<feature type="transmembrane region" description="Helical" evidence="8">
    <location>
        <begin position="69"/>
        <end position="97"/>
    </location>
</feature>
<proteinExistence type="predicted"/>
<dbReference type="FunFam" id="2.120.10.30:FF:000066">
    <property type="entry name" value="ABC transporter permease protein"/>
    <property type="match status" value="1"/>
</dbReference>
<dbReference type="Pfam" id="PF02653">
    <property type="entry name" value="BPD_transp_2"/>
    <property type="match status" value="1"/>
</dbReference>
<dbReference type="InterPro" id="IPR018119">
    <property type="entry name" value="Strictosidine_synth_cons-reg"/>
</dbReference>
<dbReference type="GO" id="GO:0005886">
    <property type="term" value="C:plasma membrane"/>
    <property type="evidence" value="ECO:0007669"/>
    <property type="project" value="UniProtKB-SubCell"/>
</dbReference>
<keyword evidence="6 8" id="KW-1133">Transmembrane helix</keyword>
<dbReference type="GO" id="GO:0022857">
    <property type="term" value="F:transmembrane transporter activity"/>
    <property type="evidence" value="ECO:0007669"/>
    <property type="project" value="InterPro"/>
</dbReference>
<dbReference type="Pfam" id="PF03088">
    <property type="entry name" value="Str_synth"/>
    <property type="match status" value="1"/>
</dbReference>
<feature type="transmembrane region" description="Helical" evidence="8">
    <location>
        <begin position="318"/>
        <end position="336"/>
    </location>
</feature>
<dbReference type="PANTHER" id="PTHR32196">
    <property type="entry name" value="ABC TRANSPORTER PERMEASE PROTEIN YPHD-RELATED-RELATED"/>
    <property type="match status" value="1"/>
</dbReference>
<evidence type="ECO:0000256" key="5">
    <source>
        <dbReference type="ARBA" id="ARBA00022692"/>
    </source>
</evidence>
<keyword evidence="5 8" id="KW-0812">Transmembrane</keyword>
<dbReference type="CDD" id="cd06579">
    <property type="entry name" value="TM_PBP1_transp_AraH_like"/>
    <property type="match status" value="1"/>
</dbReference>
<evidence type="ECO:0000313" key="10">
    <source>
        <dbReference type="EMBL" id="GHF67332.1"/>
    </source>
</evidence>
<keyword evidence="3" id="KW-1003">Cell membrane</keyword>
<name>A0A8J3H1Z9_9RHOB</name>
<dbReference type="Gene3D" id="2.120.10.30">
    <property type="entry name" value="TolB, C-terminal domain"/>
    <property type="match status" value="1"/>
</dbReference>